<keyword evidence="3" id="KW-1185">Reference proteome</keyword>
<accession>A0ABY9YH25</accession>
<evidence type="ECO:0000256" key="1">
    <source>
        <dbReference type="SAM" id="Phobius"/>
    </source>
</evidence>
<protein>
    <recommendedName>
        <fullName evidence="4">Transmembrane protein</fullName>
    </recommendedName>
</protein>
<evidence type="ECO:0000313" key="3">
    <source>
        <dbReference type="Proteomes" id="UP001305421"/>
    </source>
</evidence>
<keyword evidence="1" id="KW-0812">Transmembrane</keyword>
<keyword evidence="1" id="KW-0472">Membrane</keyword>
<dbReference type="EMBL" id="CP115543">
    <property type="protein sequence ID" value="WNH50171.1"/>
    <property type="molecule type" value="Genomic_DNA"/>
</dbReference>
<sequence length="176" mass="19594">MDVQFCPHIVNWPCLSNSEWAAWIQVTGALAALALAIYVPVRMRRLEELDRRQSILDALRMIQQLADHYADTVPIIDAQIGTAPVELATAIVACQTHLTNPATPASMLPSLGHVEHAARQIVEHWNMAASAPERRIIPEFVTAANAPRDRVVKHVQAMIESVNRWKASHRLSLLMS</sequence>
<evidence type="ECO:0008006" key="4">
    <source>
        <dbReference type="Google" id="ProtNLM"/>
    </source>
</evidence>
<gene>
    <name evidence="2" type="ORF">PDM28_07750</name>
</gene>
<evidence type="ECO:0000313" key="2">
    <source>
        <dbReference type="EMBL" id="WNH50171.1"/>
    </source>
</evidence>
<proteinExistence type="predicted"/>
<dbReference type="Proteomes" id="UP001305421">
    <property type="component" value="Chromosome"/>
</dbReference>
<organism evidence="2 3">
    <name type="scientific">Stenotrophomonas aracearum</name>
    <dbReference type="NCBI Taxonomy" id="3003272"/>
    <lineage>
        <taxon>Bacteria</taxon>
        <taxon>Pseudomonadati</taxon>
        <taxon>Pseudomonadota</taxon>
        <taxon>Gammaproteobacteria</taxon>
        <taxon>Lysobacterales</taxon>
        <taxon>Lysobacteraceae</taxon>
        <taxon>Stenotrophomonas</taxon>
    </lineage>
</organism>
<keyword evidence="1" id="KW-1133">Transmembrane helix</keyword>
<reference evidence="2 3" key="1">
    <citation type="submission" date="2022-12" db="EMBL/GenBank/DDBJ databases">
        <title>Two new species, Stenotrophomonas aracearum and Stenotrophomonas oahuensis, isolated from Anthurium (Araceae family) in Hawaii.</title>
        <authorList>
            <person name="Chunag S.C."/>
            <person name="Dobhal S."/>
            <person name="Alvarez A."/>
            <person name="Arif M."/>
        </authorList>
    </citation>
    <scope>NUCLEOTIDE SEQUENCE [LARGE SCALE GENOMIC DNA]</scope>
    <source>
        <strain evidence="2 3">A5588</strain>
    </source>
</reference>
<name>A0ABY9YH25_9GAMM</name>
<feature type="transmembrane region" description="Helical" evidence="1">
    <location>
        <begin position="20"/>
        <end position="41"/>
    </location>
</feature>
<dbReference type="RefSeq" id="WP_311184362.1">
    <property type="nucleotide sequence ID" value="NZ_CP115543.1"/>
</dbReference>